<feature type="transmembrane region" description="Helical" evidence="4">
    <location>
        <begin position="51"/>
        <end position="72"/>
    </location>
</feature>
<dbReference type="InterPro" id="IPR036259">
    <property type="entry name" value="MFS_trans_sf"/>
</dbReference>
<dbReference type="OrthoDB" id="6499973at2759"/>
<dbReference type="Gene3D" id="1.20.1250.20">
    <property type="entry name" value="MFS general substrate transporter like domains"/>
    <property type="match status" value="2"/>
</dbReference>
<dbReference type="InterPro" id="IPR011701">
    <property type="entry name" value="MFS"/>
</dbReference>
<feature type="transmembrane region" description="Helical" evidence="4">
    <location>
        <begin position="446"/>
        <end position="464"/>
    </location>
</feature>
<dbReference type="PANTHER" id="PTHR11360">
    <property type="entry name" value="MONOCARBOXYLATE TRANSPORTER"/>
    <property type="match status" value="1"/>
</dbReference>
<name>A0A6A6GYI2_VIRVR</name>
<dbReference type="InterPro" id="IPR020846">
    <property type="entry name" value="MFS_dom"/>
</dbReference>
<dbReference type="InterPro" id="IPR050327">
    <property type="entry name" value="Proton-linked_MCT"/>
</dbReference>
<comment type="subcellular location">
    <subcellularLocation>
        <location evidence="1">Membrane</location>
        <topology evidence="1">Multi-pass membrane protein</topology>
    </subcellularLocation>
</comment>
<keyword evidence="4" id="KW-0472">Membrane</keyword>
<feature type="domain" description="Major facilitator superfamily (MFS) profile" evidence="5">
    <location>
        <begin position="53"/>
        <end position="469"/>
    </location>
</feature>
<keyword evidence="4" id="KW-0812">Transmembrane</keyword>
<evidence type="ECO:0000313" key="7">
    <source>
        <dbReference type="Proteomes" id="UP000800092"/>
    </source>
</evidence>
<evidence type="ECO:0000259" key="5">
    <source>
        <dbReference type="PROSITE" id="PS50850"/>
    </source>
</evidence>
<feature type="transmembrane region" description="Helical" evidence="4">
    <location>
        <begin position="368"/>
        <end position="394"/>
    </location>
</feature>
<proteinExistence type="inferred from homology"/>
<feature type="transmembrane region" description="Helical" evidence="4">
    <location>
        <begin position="213"/>
        <end position="232"/>
    </location>
</feature>
<dbReference type="SUPFAM" id="SSF103473">
    <property type="entry name" value="MFS general substrate transporter"/>
    <property type="match status" value="1"/>
</dbReference>
<organism evidence="6 7">
    <name type="scientific">Viridothelium virens</name>
    <name type="common">Speckled blister lichen</name>
    <name type="synonym">Trypethelium virens</name>
    <dbReference type="NCBI Taxonomy" id="1048519"/>
    <lineage>
        <taxon>Eukaryota</taxon>
        <taxon>Fungi</taxon>
        <taxon>Dikarya</taxon>
        <taxon>Ascomycota</taxon>
        <taxon>Pezizomycotina</taxon>
        <taxon>Dothideomycetes</taxon>
        <taxon>Dothideomycetes incertae sedis</taxon>
        <taxon>Trypetheliales</taxon>
        <taxon>Trypetheliaceae</taxon>
        <taxon>Viridothelium</taxon>
    </lineage>
</organism>
<gene>
    <name evidence="6" type="ORF">EV356DRAFT_526527</name>
</gene>
<feature type="transmembrane region" description="Helical" evidence="4">
    <location>
        <begin position="406"/>
        <end position="426"/>
    </location>
</feature>
<dbReference type="PROSITE" id="PS50850">
    <property type="entry name" value="MFS"/>
    <property type="match status" value="1"/>
</dbReference>
<dbReference type="GO" id="GO:0022857">
    <property type="term" value="F:transmembrane transporter activity"/>
    <property type="evidence" value="ECO:0007669"/>
    <property type="project" value="InterPro"/>
</dbReference>
<feature type="transmembrane region" description="Helical" evidence="4">
    <location>
        <begin position="180"/>
        <end position="201"/>
    </location>
</feature>
<keyword evidence="4" id="KW-1133">Transmembrane helix</keyword>
<feature type="transmembrane region" description="Helical" evidence="4">
    <location>
        <begin position="148"/>
        <end position="168"/>
    </location>
</feature>
<feature type="transmembrane region" description="Helical" evidence="4">
    <location>
        <begin position="334"/>
        <end position="353"/>
    </location>
</feature>
<protein>
    <submittedName>
        <fullName evidence="6">MFS general substrate transporter</fullName>
    </submittedName>
</protein>
<comment type="similarity">
    <text evidence="2">Belongs to the major facilitator superfamily. Monocarboxylate porter (TC 2.A.1.13) family.</text>
</comment>
<feature type="transmembrane region" description="Helical" evidence="4">
    <location>
        <begin position="124"/>
        <end position="142"/>
    </location>
</feature>
<dbReference type="Proteomes" id="UP000800092">
    <property type="component" value="Unassembled WGS sequence"/>
</dbReference>
<evidence type="ECO:0000256" key="4">
    <source>
        <dbReference type="SAM" id="Phobius"/>
    </source>
</evidence>
<dbReference type="GO" id="GO:0016020">
    <property type="term" value="C:membrane"/>
    <property type="evidence" value="ECO:0007669"/>
    <property type="project" value="UniProtKB-SubCell"/>
</dbReference>
<evidence type="ECO:0000313" key="6">
    <source>
        <dbReference type="EMBL" id="KAF2230651.1"/>
    </source>
</evidence>
<accession>A0A6A6GYI2</accession>
<dbReference type="PANTHER" id="PTHR11360:SF284">
    <property type="entry name" value="EG:103B4.3 PROTEIN-RELATED"/>
    <property type="match status" value="1"/>
</dbReference>
<dbReference type="AlphaFoldDB" id="A0A6A6GYI2"/>
<sequence>MAFPNRRSLDHIPVELQDQRLPGAISGQSPDYEETLEASQSPSVTQNERRAILIVVASFALTFTGCGLNFAFGVYQELYESMGGPFENVSPAAIDLIGTLAVSIMTIGAPVASSWTKAYSPRSVVLIGGLLLGLGNILASFGNQLWHFILTQGLLVGMGTSLSYIPAVTVSPGWFDKRRGLAMGVVSSGTGVGGVCWAPALRALNAKIGFRNTLRLTGVVGFVMIGVAGLVLKWDPDSERRNEIEYPRNSGGFRKVRIPLVDWRIARSRTFVAQAVGATLQSAAYYTPVYFFSAYSRTLGYTAAAGANFIAASNASSAGGKVALGWFADRFGRLNTLLACTLISAAITLGLWLPSTLTGVTESHGKGLFVAFAITYGIFAGSYISLFPTALVEIFGVQNFASVNGFLYMVRGFGTLAGTPAAGALIKSRSHMSISTLQAASAYERTAILIGALLAAATLAVLWVRMEAAGTKLKA</sequence>
<keyword evidence="7" id="KW-1185">Reference proteome</keyword>
<feature type="region of interest" description="Disordered" evidence="3">
    <location>
        <begin position="20"/>
        <end position="43"/>
    </location>
</feature>
<reference evidence="6" key="1">
    <citation type="journal article" date="2020" name="Stud. Mycol.">
        <title>101 Dothideomycetes genomes: a test case for predicting lifestyles and emergence of pathogens.</title>
        <authorList>
            <person name="Haridas S."/>
            <person name="Albert R."/>
            <person name="Binder M."/>
            <person name="Bloem J."/>
            <person name="Labutti K."/>
            <person name="Salamov A."/>
            <person name="Andreopoulos B."/>
            <person name="Baker S."/>
            <person name="Barry K."/>
            <person name="Bills G."/>
            <person name="Bluhm B."/>
            <person name="Cannon C."/>
            <person name="Castanera R."/>
            <person name="Culley D."/>
            <person name="Daum C."/>
            <person name="Ezra D."/>
            <person name="Gonzalez J."/>
            <person name="Henrissat B."/>
            <person name="Kuo A."/>
            <person name="Liang C."/>
            <person name="Lipzen A."/>
            <person name="Lutzoni F."/>
            <person name="Magnuson J."/>
            <person name="Mondo S."/>
            <person name="Nolan M."/>
            <person name="Ohm R."/>
            <person name="Pangilinan J."/>
            <person name="Park H.-J."/>
            <person name="Ramirez L."/>
            <person name="Alfaro M."/>
            <person name="Sun H."/>
            <person name="Tritt A."/>
            <person name="Yoshinaga Y."/>
            <person name="Zwiers L.-H."/>
            <person name="Turgeon B."/>
            <person name="Goodwin S."/>
            <person name="Spatafora J."/>
            <person name="Crous P."/>
            <person name="Grigoriev I."/>
        </authorList>
    </citation>
    <scope>NUCLEOTIDE SEQUENCE</scope>
    <source>
        <strain evidence="6">Tuck. ex Michener</strain>
    </source>
</reference>
<evidence type="ECO:0000256" key="1">
    <source>
        <dbReference type="ARBA" id="ARBA00004141"/>
    </source>
</evidence>
<feature type="transmembrane region" description="Helical" evidence="4">
    <location>
        <begin position="92"/>
        <end position="112"/>
    </location>
</feature>
<evidence type="ECO:0000256" key="3">
    <source>
        <dbReference type="SAM" id="MobiDB-lite"/>
    </source>
</evidence>
<dbReference type="Pfam" id="PF07690">
    <property type="entry name" value="MFS_1"/>
    <property type="match status" value="1"/>
</dbReference>
<evidence type="ECO:0000256" key="2">
    <source>
        <dbReference type="ARBA" id="ARBA00006727"/>
    </source>
</evidence>
<dbReference type="EMBL" id="ML991838">
    <property type="protein sequence ID" value="KAF2230651.1"/>
    <property type="molecule type" value="Genomic_DNA"/>
</dbReference>